<dbReference type="OrthoDB" id="9806359at2"/>
<comment type="similarity">
    <text evidence="1">Belongs to the N-acylglucosamine 2-epimerase family.</text>
</comment>
<dbReference type="Proteomes" id="UP000321720">
    <property type="component" value="Unassembled WGS sequence"/>
</dbReference>
<evidence type="ECO:0000313" key="3">
    <source>
        <dbReference type="EMBL" id="GEL95559.1"/>
    </source>
</evidence>
<comment type="caution">
    <text evidence="3">The sequence shown here is derived from an EMBL/GenBank/DDBJ whole genome shotgun (WGS) entry which is preliminary data.</text>
</comment>
<dbReference type="InterPro" id="IPR010819">
    <property type="entry name" value="AGE/CE"/>
</dbReference>
<dbReference type="GO" id="GO:0016853">
    <property type="term" value="F:isomerase activity"/>
    <property type="evidence" value="ECO:0007669"/>
    <property type="project" value="UniProtKB-KW"/>
</dbReference>
<evidence type="ECO:0008006" key="5">
    <source>
        <dbReference type="Google" id="ProtNLM"/>
    </source>
</evidence>
<evidence type="ECO:0000256" key="1">
    <source>
        <dbReference type="ARBA" id="ARBA00008558"/>
    </source>
</evidence>
<evidence type="ECO:0000256" key="2">
    <source>
        <dbReference type="ARBA" id="ARBA00023235"/>
    </source>
</evidence>
<gene>
    <name evidence="3" type="ORF">CCO02nite_22170</name>
</gene>
<accession>A0A511JCQ6</accession>
<organism evidence="3 4">
    <name type="scientific">Cellulomonas composti</name>
    <dbReference type="NCBI Taxonomy" id="266130"/>
    <lineage>
        <taxon>Bacteria</taxon>
        <taxon>Bacillati</taxon>
        <taxon>Actinomycetota</taxon>
        <taxon>Actinomycetes</taxon>
        <taxon>Micrococcales</taxon>
        <taxon>Cellulomonadaceae</taxon>
        <taxon>Cellulomonas</taxon>
    </lineage>
</organism>
<sequence length="411" mass="44973">MAWLATTAHTRWLETETDRLLAFGRAAALPAGGFARQDDDGRPVDGPLELWIACRMTHVYAIGHLLGRPGSAALVDHGLAAIVGTFEDQEHGGWYAEVTRDGEPVGTGTKAAYPHAFVVLAASSATLAGRPGARDLLERALRVQEERFWDESAGMVVEEWDRAFATLDGYRGVNANMHTVEAYLAAAEVTGDDRWLHRAARIVERVVHGFARGNEWRIPEHFDADWVADLEYNADAPADPFRPYGATIGHWFEWARLTLHTRAALAVRGADVPDWMLDDAVALFDAGVREGWAVDGADGFVYTVDWTGAPVVRERMHWVAAEAVAAAAALHTATGDARFDDWYTTWWEYIGAHVIDRDGGSWWHELGVDNAVSRTVWAGKADLYHAVQATLIPRLPLTPVIAPALAAGSPA</sequence>
<dbReference type="Gene3D" id="1.50.10.10">
    <property type="match status" value="1"/>
</dbReference>
<proteinExistence type="inferred from homology"/>
<evidence type="ECO:0000313" key="4">
    <source>
        <dbReference type="Proteomes" id="UP000321720"/>
    </source>
</evidence>
<dbReference type="SUPFAM" id="SSF48208">
    <property type="entry name" value="Six-hairpin glycosidases"/>
    <property type="match status" value="1"/>
</dbReference>
<name>A0A511JCQ6_9CELL</name>
<reference evidence="3 4" key="1">
    <citation type="submission" date="2019-07" db="EMBL/GenBank/DDBJ databases">
        <title>Whole genome shotgun sequence of Cellulomonas composti NBRC 100758.</title>
        <authorList>
            <person name="Hosoyama A."/>
            <person name="Uohara A."/>
            <person name="Ohji S."/>
            <person name="Ichikawa N."/>
        </authorList>
    </citation>
    <scope>NUCLEOTIDE SEQUENCE [LARGE SCALE GENOMIC DNA]</scope>
    <source>
        <strain evidence="3 4">NBRC 100758</strain>
    </source>
</reference>
<dbReference type="Pfam" id="PF07221">
    <property type="entry name" value="GlcNAc_2-epim"/>
    <property type="match status" value="1"/>
</dbReference>
<keyword evidence="2" id="KW-0413">Isomerase</keyword>
<protein>
    <recommendedName>
        <fullName evidence="5">N-acyl-D-glucosamine 2-epimerase</fullName>
    </recommendedName>
</protein>
<dbReference type="InterPro" id="IPR012341">
    <property type="entry name" value="6hp_glycosidase-like_sf"/>
</dbReference>
<dbReference type="AlphaFoldDB" id="A0A511JCQ6"/>
<dbReference type="InterPro" id="IPR008928">
    <property type="entry name" value="6-hairpin_glycosidase_sf"/>
</dbReference>
<dbReference type="PANTHER" id="PTHR15108">
    <property type="entry name" value="N-ACYLGLUCOSAMINE-2-EPIMERASE"/>
    <property type="match status" value="1"/>
</dbReference>
<dbReference type="GO" id="GO:0005975">
    <property type="term" value="P:carbohydrate metabolic process"/>
    <property type="evidence" value="ECO:0007669"/>
    <property type="project" value="InterPro"/>
</dbReference>
<keyword evidence="4" id="KW-1185">Reference proteome</keyword>
<dbReference type="RefSeq" id="WP_146843195.1">
    <property type="nucleotide sequence ID" value="NZ_BJWG01000009.1"/>
</dbReference>
<dbReference type="EMBL" id="BJWG01000009">
    <property type="protein sequence ID" value="GEL95559.1"/>
    <property type="molecule type" value="Genomic_DNA"/>
</dbReference>